<sequence length="32" mass="3359">MASIASKELAANTPGLHTSPDETNKGYLVLQT</sequence>
<feature type="non-terminal residue" evidence="2">
    <location>
        <position position="32"/>
    </location>
</feature>
<evidence type="ECO:0000256" key="1">
    <source>
        <dbReference type="SAM" id="MobiDB-lite"/>
    </source>
</evidence>
<keyword evidence="3" id="KW-1185">Reference proteome</keyword>
<organism evidence="2 3">
    <name type="scientific">Gossypium armourianum</name>
    <dbReference type="NCBI Taxonomy" id="34283"/>
    <lineage>
        <taxon>Eukaryota</taxon>
        <taxon>Viridiplantae</taxon>
        <taxon>Streptophyta</taxon>
        <taxon>Embryophyta</taxon>
        <taxon>Tracheophyta</taxon>
        <taxon>Spermatophyta</taxon>
        <taxon>Magnoliopsida</taxon>
        <taxon>eudicotyledons</taxon>
        <taxon>Gunneridae</taxon>
        <taxon>Pentapetalae</taxon>
        <taxon>rosids</taxon>
        <taxon>malvids</taxon>
        <taxon>Malvales</taxon>
        <taxon>Malvaceae</taxon>
        <taxon>Malvoideae</taxon>
        <taxon>Gossypium</taxon>
    </lineage>
</organism>
<evidence type="ECO:0000313" key="3">
    <source>
        <dbReference type="Proteomes" id="UP000593575"/>
    </source>
</evidence>
<proteinExistence type="predicted"/>
<comment type="caution">
    <text evidence="2">The sequence shown here is derived from an EMBL/GenBank/DDBJ whole genome shotgun (WGS) entry which is preliminary data.</text>
</comment>
<reference evidence="2 3" key="1">
    <citation type="journal article" date="2019" name="Genome Biol. Evol.">
        <title>Insights into the evolution of the New World diploid cottons (Gossypium, subgenus Houzingenia) based on genome sequencing.</title>
        <authorList>
            <person name="Grover C.E."/>
            <person name="Arick M.A. 2nd"/>
            <person name="Thrash A."/>
            <person name="Conover J.L."/>
            <person name="Sanders W.S."/>
            <person name="Peterson D.G."/>
            <person name="Frelichowski J.E."/>
            <person name="Scheffler J.A."/>
            <person name="Scheffler B.E."/>
            <person name="Wendel J.F."/>
        </authorList>
    </citation>
    <scope>NUCLEOTIDE SEQUENCE [LARGE SCALE GENOMIC DNA]</scope>
    <source>
        <strain evidence="2">6</strain>
        <tissue evidence="2">Leaf</tissue>
    </source>
</reference>
<gene>
    <name evidence="2" type="ORF">Goarm_021927</name>
</gene>
<dbReference type="AlphaFoldDB" id="A0A7J9IU66"/>
<accession>A0A7J9IU66</accession>
<dbReference type="EMBL" id="JABFAE010000003">
    <property type="protein sequence ID" value="MBA0825328.1"/>
    <property type="molecule type" value="Genomic_DNA"/>
</dbReference>
<dbReference type="Proteomes" id="UP000593575">
    <property type="component" value="Unassembled WGS sequence"/>
</dbReference>
<protein>
    <submittedName>
        <fullName evidence="2">Uncharacterized protein</fullName>
    </submittedName>
</protein>
<name>A0A7J9IU66_9ROSI</name>
<feature type="region of interest" description="Disordered" evidence="1">
    <location>
        <begin position="1"/>
        <end position="32"/>
    </location>
</feature>
<evidence type="ECO:0000313" key="2">
    <source>
        <dbReference type="EMBL" id="MBA0825328.1"/>
    </source>
</evidence>